<accession>A0A0N4TKK7</accession>
<sequence length="102" mass="10948">MRTDAVPILPIALHFSIPSSANRWPKQVARLLLPLLHAFITAAATPAPLGQQKGACNACATCTIVSTAHPVQILCMSLCMHACGELRKVSIDRCVKLSVIFQ</sequence>
<evidence type="ECO:0000313" key="1">
    <source>
        <dbReference type="EMBL" id="VDN90027.1"/>
    </source>
</evidence>
<proteinExistence type="predicted"/>
<evidence type="ECO:0000313" key="2">
    <source>
        <dbReference type="Proteomes" id="UP000278627"/>
    </source>
</evidence>
<name>A0A0N4TKK7_BRUPA</name>
<dbReference type="WBParaSite" id="BPAG_0000887901-mRNA-1">
    <property type="protein sequence ID" value="BPAG_0000887901-mRNA-1"/>
    <property type="gene ID" value="BPAG_0000887901"/>
</dbReference>
<organism evidence="3">
    <name type="scientific">Brugia pahangi</name>
    <name type="common">Filarial nematode worm</name>
    <dbReference type="NCBI Taxonomy" id="6280"/>
    <lineage>
        <taxon>Eukaryota</taxon>
        <taxon>Metazoa</taxon>
        <taxon>Ecdysozoa</taxon>
        <taxon>Nematoda</taxon>
        <taxon>Chromadorea</taxon>
        <taxon>Rhabditida</taxon>
        <taxon>Spirurina</taxon>
        <taxon>Spiruromorpha</taxon>
        <taxon>Filarioidea</taxon>
        <taxon>Onchocercidae</taxon>
        <taxon>Brugia</taxon>
    </lineage>
</organism>
<evidence type="ECO:0000313" key="3">
    <source>
        <dbReference type="WBParaSite" id="BPAG_0000887901-mRNA-1"/>
    </source>
</evidence>
<dbReference type="AlphaFoldDB" id="A0A0N4TKK7"/>
<reference evidence="1 2" key="2">
    <citation type="submission" date="2018-11" db="EMBL/GenBank/DDBJ databases">
        <authorList>
            <consortium name="Pathogen Informatics"/>
        </authorList>
    </citation>
    <scope>NUCLEOTIDE SEQUENCE [LARGE SCALE GENOMIC DNA]</scope>
</reference>
<gene>
    <name evidence="1" type="ORF">BPAG_LOCUS8841</name>
</gene>
<dbReference type="Proteomes" id="UP000278627">
    <property type="component" value="Unassembled WGS sequence"/>
</dbReference>
<dbReference type="EMBL" id="UZAD01013142">
    <property type="protein sequence ID" value="VDN90027.1"/>
    <property type="molecule type" value="Genomic_DNA"/>
</dbReference>
<reference evidence="3" key="1">
    <citation type="submission" date="2017-02" db="UniProtKB">
        <authorList>
            <consortium name="WormBaseParasite"/>
        </authorList>
    </citation>
    <scope>IDENTIFICATION</scope>
</reference>
<keyword evidence="2" id="KW-1185">Reference proteome</keyword>
<protein>
    <submittedName>
        <fullName evidence="3">Secreted protein</fullName>
    </submittedName>
</protein>